<keyword evidence="5 9" id="KW-0326">Glycosidase</keyword>
<dbReference type="PANTHER" id="PTHR22600">
    <property type="entry name" value="BETA-HEXOSAMINIDASE"/>
    <property type="match status" value="1"/>
</dbReference>
<dbReference type="CDD" id="cd06568">
    <property type="entry name" value="GH20_SpHex_like"/>
    <property type="match status" value="1"/>
</dbReference>
<feature type="signal peptide" evidence="6">
    <location>
        <begin position="1"/>
        <end position="25"/>
    </location>
</feature>
<dbReference type="EC" id="3.2.1.52" evidence="3"/>
<evidence type="ECO:0000256" key="4">
    <source>
        <dbReference type="ARBA" id="ARBA00022801"/>
    </source>
</evidence>
<keyword evidence="10" id="KW-1185">Reference proteome</keyword>
<keyword evidence="6" id="KW-0732">Signal</keyword>
<protein>
    <recommendedName>
        <fullName evidence="3">beta-N-acetylhexosaminidase</fullName>
        <ecNumber evidence="3">3.2.1.52</ecNumber>
    </recommendedName>
</protein>
<proteinExistence type="inferred from homology"/>
<dbReference type="InterPro" id="IPR025705">
    <property type="entry name" value="Beta_hexosaminidase_sua/sub"/>
</dbReference>
<accession>A0ABR9KGN2</accession>
<evidence type="ECO:0000313" key="9">
    <source>
        <dbReference type="EMBL" id="MBE1561172.1"/>
    </source>
</evidence>
<gene>
    <name evidence="9" type="ORF">H4W81_003951</name>
</gene>
<comment type="caution">
    <text evidence="9">The sequence shown here is derived from an EMBL/GenBank/DDBJ whole genome shotgun (WGS) entry which is preliminary data.</text>
</comment>
<evidence type="ECO:0000259" key="7">
    <source>
        <dbReference type="Pfam" id="PF00728"/>
    </source>
</evidence>
<dbReference type="PANTHER" id="PTHR22600:SF57">
    <property type="entry name" value="BETA-N-ACETYLHEXOSAMINIDASE"/>
    <property type="match status" value="1"/>
</dbReference>
<dbReference type="EMBL" id="JADBEF010000001">
    <property type="protein sequence ID" value="MBE1561172.1"/>
    <property type="molecule type" value="Genomic_DNA"/>
</dbReference>
<evidence type="ECO:0000259" key="8">
    <source>
        <dbReference type="Pfam" id="PF02838"/>
    </source>
</evidence>
<dbReference type="Pfam" id="PF00728">
    <property type="entry name" value="Glyco_hydro_20"/>
    <property type="match status" value="1"/>
</dbReference>
<feature type="domain" description="Glycoside hydrolase family 20 catalytic" evidence="7">
    <location>
        <begin position="170"/>
        <end position="527"/>
    </location>
</feature>
<dbReference type="InterPro" id="IPR015882">
    <property type="entry name" value="HEX_bac_N"/>
</dbReference>
<dbReference type="Proteomes" id="UP000661607">
    <property type="component" value="Unassembled WGS sequence"/>
</dbReference>
<name>A0ABR9KGN2_9ACTN</name>
<evidence type="ECO:0000313" key="10">
    <source>
        <dbReference type="Proteomes" id="UP000661607"/>
    </source>
</evidence>
<evidence type="ECO:0000256" key="5">
    <source>
        <dbReference type="ARBA" id="ARBA00023295"/>
    </source>
</evidence>
<comment type="similarity">
    <text evidence="2">Belongs to the glycosyl hydrolase 20 family.</text>
</comment>
<dbReference type="SUPFAM" id="SSF55545">
    <property type="entry name" value="beta-N-acetylhexosaminidase-like domain"/>
    <property type="match status" value="1"/>
</dbReference>
<keyword evidence="4 9" id="KW-0378">Hydrolase</keyword>
<dbReference type="Gene3D" id="3.20.20.80">
    <property type="entry name" value="Glycosidases"/>
    <property type="match status" value="1"/>
</dbReference>
<comment type="catalytic activity">
    <reaction evidence="1">
        <text>Hydrolysis of terminal non-reducing N-acetyl-D-hexosamine residues in N-acetyl-beta-D-hexosaminides.</text>
        <dbReference type="EC" id="3.2.1.52"/>
    </reaction>
</comment>
<feature type="domain" description="Beta-hexosaminidase bacterial type N-terminal" evidence="8">
    <location>
        <begin position="30"/>
        <end position="166"/>
    </location>
</feature>
<evidence type="ECO:0000256" key="6">
    <source>
        <dbReference type="SAM" id="SignalP"/>
    </source>
</evidence>
<dbReference type="SUPFAM" id="SSF51445">
    <property type="entry name" value="(Trans)glycosidases"/>
    <property type="match status" value="1"/>
</dbReference>
<dbReference type="RefSeq" id="WP_318781827.1">
    <property type="nucleotide sequence ID" value="NZ_BAAASY010000020.1"/>
</dbReference>
<evidence type="ECO:0000256" key="1">
    <source>
        <dbReference type="ARBA" id="ARBA00001231"/>
    </source>
</evidence>
<reference evidence="9 10" key="1">
    <citation type="submission" date="2020-10" db="EMBL/GenBank/DDBJ databases">
        <title>Sequencing the genomes of 1000 actinobacteria strains.</title>
        <authorList>
            <person name="Klenk H.-P."/>
        </authorList>
    </citation>
    <scope>NUCLEOTIDE SEQUENCE [LARGE SCALE GENOMIC DNA]</scope>
    <source>
        <strain evidence="9 10">DSM 43748</strain>
    </source>
</reference>
<organism evidence="9 10">
    <name type="scientific">Nonomuraea africana</name>
    <dbReference type="NCBI Taxonomy" id="46171"/>
    <lineage>
        <taxon>Bacteria</taxon>
        <taxon>Bacillati</taxon>
        <taxon>Actinomycetota</taxon>
        <taxon>Actinomycetes</taxon>
        <taxon>Streptosporangiales</taxon>
        <taxon>Streptosporangiaceae</taxon>
        <taxon>Nonomuraea</taxon>
    </lineage>
</organism>
<dbReference type="InterPro" id="IPR015883">
    <property type="entry name" value="Glyco_hydro_20_cat"/>
</dbReference>
<dbReference type="InterPro" id="IPR029018">
    <property type="entry name" value="Hex-like_dom2"/>
</dbReference>
<dbReference type="Pfam" id="PF02838">
    <property type="entry name" value="Glyco_hydro_20b"/>
    <property type="match status" value="1"/>
</dbReference>
<dbReference type="PRINTS" id="PR00738">
    <property type="entry name" value="GLHYDRLASE20"/>
</dbReference>
<feature type="chain" id="PRO_5046658073" description="beta-N-acetylhexosaminidase" evidence="6">
    <location>
        <begin position="26"/>
        <end position="563"/>
    </location>
</feature>
<dbReference type="InterPro" id="IPR017853">
    <property type="entry name" value="GH"/>
</dbReference>
<dbReference type="Gene3D" id="3.30.379.10">
    <property type="entry name" value="Chitobiase/beta-hexosaminidase domain 2-like"/>
    <property type="match status" value="1"/>
</dbReference>
<sequence>MRIAMVLALLSTSLLLSLPSTPASAEPEPPRIIPQPVSQHFPGGPGVSLGEDSVIVVRRPQAAAVRDVAGLLAGVLRPSTGFALPVRHHPYGAAGWIELDARGPAELGQEGYRLRTEGGKRVLLQAHTAEGLFRGVQTLRQLLPAKVEAATRQDGPWTIPAADITDRPRFGYRGFMLDVGRRFVPPADVKRFIDQAARYKMNVFHWHLTEDQGWRIPIEGMPELTTVGGSTQSGWRPGTGGPWFYTPQEYRDIVAYAAQRYVTVVPEIDGPGHTAAALASVPGLNCNDTARPPYYGFDVRVSILCLTDERHRANVRDFVGKVFKETAALNPGPYLHIGGDEVPSVTREQYAGYIKDAADAAVANGKRVIGWHQIADGPLPPGSLLQYWGDASDRPTIGTANESANVRQIRAGLAQDAQVLVSPADRAYLDMKYDAQTPYGLQWAGLVSVQKAYSWDPVTALARPDGSQGLVTEEQVAGVEAALWTDRAYRGSSRLPTSLDQFPAPAVYMDYMSFPRLPALAEIAWSPAAAKDWEGFRARLGAHGPRWEAQGIGFFRSAEIDWR</sequence>
<evidence type="ECO:0000256" key="2">
    <source>
        <dbReference type="ARBA" id="ARBA00006285"/>
    </source>
</evidence>
<evidence type="ECO:0000256" key="3">
    <source>
        <dbReference type="ARBA" id="ARBA00012663"/>
    </source>
</evidence>
<dbReference type="GO" id="GO:0004563">
    <property type="term" value="F:beta-N-acetylhexosaminidase activity"/>
    <property type="evidence" value="ECO:0007669"/>
    <property type="project" value="UniProtKB-EC"/>
</dbReference>